<dbReference type="Gene3D" id="2.130.10.30">
    <property type="entry name" value="Regulator of chromosome condensation 1/beta-lactamase-inhibitor protein II"/>
    <property type="match status" value="3"/>
</dbReference>
<sequence length="876" mass="99288">MSVIAFGNSRNGQLGQELNKDLPDPTVIQFLKGKRITHVACGESHSIGISHFGDVYSWGRSKEGQLGTGEEQTKTQYINQPQVIKTLLHERIVKVACGNFHSLALSESGKVYEWGQLHKISTSEKEVGGGNATDMIQMPGLHASYYAEQSLSLYLNGEKFAVDKEVQMVNSNPNQDMDDQEVEENQNEDEQSRHKHIGKIIDHIQQTPQLIAGVLEDEEIIDISAGWAYSAVVTRSGKVFTWGFNEKGQLGLGDRWFHGSPQYVHALKDVKVVSVSCGRQHMCAVTENGLVYSWGLGIFGQLGHGKLKSYLHPVLIKHFVQPTTPQQPAQNPQPPQQNNTEPQQQQEGEEQVHQPQQAQEIVIDYKNPSTIEPVIKIQQITCGANFTVARSQQCKLYSFGHGEYAQLGCITEENQHNDWNRSNGESNHLSYSKPTLIKSLEDKNIKYVACGHLHVLAVTEDNDTYAWGWGSSGCLGFGNKRFYLVPSLVPSLSGEEISSISAGEKHTLVVRSSDTTTFAFDYKVLVNDKETADICFLVQDKKIYGHLFFIKSRCPKLYAMVLFDKRFNSDLYKLNQEGLREIQIPSHIKPAIFLGFLYYMYTDHIIIAPHLRNELAEFALKMSTPRLANLCHQHHYKLRKLEKIPPSTFSKDITNYLEPTEETCDIFFKSTDSDKEFLGAHKSVLLHRNPYFKTMFECSFKESTQSHFILGEDINIKDFKLILDYIYGADQSMVNQENAIDLLCLADRFMIDDLKHVCEYYLEQLIYNNITTLKDYISVKKLNQSIQNQKKTTPNHIKGFLTSVLKKFVNTPESPTTATSPTMNEDSDFETAINSFDNICLLMDVADRFLAKRLQRVCLETFTEIPIQTLSKFIVV</sequence>
<protein>
    <submittedName>
        <fullName evidence="5">Regulator of chromosome condensation domain-containing protein</fullName>
    </submittedName>
</protein>
<feature type="repeat" description="RCC1" evidence="2">
    <location>
        <begin position="53"/>
        <end position="108"/>
    </location>
</feature>
<dbReference type="InterPro" id="IPR000210">
    <property type="entry name" value="BTB/POZ_dom"/>
</dbReference>
<feature type="compositionally biased region" description="Acidic residues" evidence="3">
    <location>
        <begin position="176"/>
        <end position="189"/>
    </location>
</feature>
<dbReference type="InterPro" id="IPR009091">
    <property type="entry name" value="RCC1/BLIP-II"/>
</dbReference>
<dbReference type="PANTHER" id="PTHR22870">
    <property type="entry name" value="REGULATOR OF CHROMOSOME CONDENSATION"/>
    <property type="match status" value="1"/>
</dbReference>
<dbReference type="PRINTS" id="PR00633">
    <property type="entry name" value="RCCNDNSATION"/>
</dbReference>
<evidence type="ECO:0000256" key="2">
    <source>
        <dbReference type="PROSITE-ProRule" id="PRU00235"/>
    </source>
</evidence>
<dbReference type="InterPro" id="IPR051210">
    <property type="entry name" value="Ub_ligase/GEF_domain"/>
</dbReference>
<feature type="repeat" description="RCC1" evidence="2">
    <location>
        <begin position="462"/>
        <end position="513"/>
    </location>
</feature>
<comment type="caution">
    <text evidence="5">The sequence shown here is derived from an EMBL/GenBank/DDBJ whole genome shotgun (WGS) entry which is preliminary data.</text>
</comment>
<evidence type="ECO:0000256" key="1">
    <source>
        <dbReference type="ARBA" id="ARBA00022737"/>
    </source>
</evidence>
<dbReference type="SMART" id="SM00225">
    <property type="entry name" value="BTB"/>
    <property type="match status" value="2"/>
</dbReference>
<accession>A0A152A077</accession>
<dbReference type="CDD" id="cd18186">
    <property type="entry name" value="BTB_POZ_ZBTB_KLHL-like"/>
    <property type="match status" value="1"/>
</dbReference>
<dbReference type="AlphaFoldDB" id="A0A152A077"/>
<gene>
    <name evidence="5" type="ORF">DLAC_03584</name>
</gene>
<evidence type="ECO:0000313" key="6">
    <source>
        <dbReference type="Proteomes" id="UP000076078"/>
    </source>
</evidence>
<dbReference type="Pfam" id="PF00651">
    <property type="entry name" value="BTB"/>
    <property type="match status" value="2"/>
</dbReference>
<evidence type="ECO:0000256" key="3">
    <source>
        <dbReference type="SAM" id="MobiDB-lite"/>
    </source>
</evidence>
<dbReference type="PROSITE" id="PS50097">
    <property type="entry name" value="BTB"/>
    <property type="match status" value="2"/>
</dbReference>
<reference evidence="5 6" key="1">
    <citation type="submission" date="2015-12" db="EMBL/GenBank/DDBJ databases">
        <title>Dictyostelia acquired genes for synthesis and detection of signals that induce cell-type specialization by lateral gene transfer from prokaryotes.</title>
        <authorList>
            <person name="Gloeckner G."/>
            <person name="Schaap P."/>
        </authorList>
    </citation>
    <scope>NUCLEOTIDE SEQUENCE [LARGE SCALE GENOMIC DNA]</scope>
    <source>
        <strain evidence="5 6">TK</strain>
    </source>
</reference>
<dbReference type="SUPFAM" id="SSF54695">
    <property type="entry name" value="POZ domain"/>
    <property type="match status" value="2"/>
</dbReference>
<dbReference type="OrthoDB" id="8068875at2759"/>
<feature type="domain" description="BTB" evidence="4">
    <location>
        <begin position="664"/>
        <end position="735"/>
    </location>
</feature>
<dbReference type="STRING" id="361077.A0A152A077"/>
<dbReference type="PROSITE" id="PS00626">
    <property type="entry name" value="RCC1_2"/>
    <property type="match status" value="2"/>
</dbReference>
<dbReference type="InParanoid" id="A0A152A077"/>
<dbReference type="PROSITE" id="PS50012">
    <property type="entry name" value="RCC1_3"/>
    <property type="match status" value="5"/>
</dbReference>
<keyword evidence="1" id="KW-0677">Repeat</keyword>
<feature type="repeat" description="RCC1" evidence="2">
    <location>
        <begin position="237"/>
        <end position="288"/>
    </location>
</feature>
<dbReference type="FunCoup" id="A0A152A077">
    <property type="interactions" value="32"/>
</dbReference>
<dbReference type="InterPro" id="IPR000408">
    <property type="entry name" value="Reg_chr_condens"/>
</dbReference>
<keyword evidence="6" id="KW-1185">Reference proteome</keyword>
<proteinExistence type="predicted"/>
<feature type="compositionally biased region" description="Low complexity" evidence="3">
    <location>
        <begin position="322"/>
        <end position="346"/>
    </location>
</feature>
<dbReference type="EMBL" id="LODT01000020">
    <property type="protein sequence ID" value="KYQ99647.1"/>
    <property type="molecule type" value="Genomic_DNA"/>
</dbReference>
<organism evidence="5 6">
    <name type="scientific">Tieghemostelium lacteum</name>
    <name type="common">Slime mold</name>
    <name type="synonym">Dictyostelium lacteum</name>
    <dbReference type="NCBI Taxonomy" id="361077"/>
    <lineage>
        <taxon>Eukaryota</taxon>
        <taxon>Amoebozoa</taxon>
        <taxon>Evosea</taxon>
        <taxon>Eumycetozoa</taxon>
        <taxon>Dictyostelia</taxon>
        <taxon>Dictyosteliales</taxon>
        <taxon>Raperosteliaceae</taxon>
        <taxon>Tieghemostelium</taxon>
    </lineage>
</organism>
<name>A0A152A077_TIELA</name>
<feature type="region of interest" description="Disordered" evidence="3">
    <location>
        <begin position="171"/>
        <end position="190"/>
    </location>
</feature>
<feature type="domain" description="BTB" evidence="4">
    <location>
        <begin position="532"/>
        <end position="609"/>
    </location>
</feature>
<dbReference type="SUPFAM" id="SSF50985">
    <property type="entry name" value="RCC1/BLIP-II"/>
    <property type="match status" value="2"/>
</dbReference>
<dbReference type="Proteomes" id="UP000076078">
    <property type="component" value="Unassembled WGS sequence"/>
</dbReference>
<dbReference type="PANTHER" id="PTHR22870:SF408">
    <property type="entry name" value="OS09G0560450 PROTEIN"/>
    <property type="match status" value="1"/>
</dbReference>
<feature type="repeat" description="RCC1" evidence="2">
    <location>
        <begin position="1"/>
        <end position="52"/>
    </location>
</feature>
<dbReference type="Gene3D" id="3.30.710.10">
    <property type="entry name" value="Potassium Channel Kv1.1, Chain A"/>
    <property type="match status" value="2"/>
</dbReference>
<feature type="repeat" description="RCC1" evidence="2">
    <location>
        <begin position="394"/>
        <end position="461"/>
    </location>
</feature>
<evidence type="ECO:0000313" key="5">
    <source>
        <dbReference type="EMBL" id="KYQ99647.1"/>
    </source>
</evidence>
<dbReference type="InterPro" id="IPR011333">
    <property type="entry name" value="SKP1/BTB/POZ_sf"/>
</dbReference>
<evidence type="ECO:0000259" key="4">
    <source>
        <dbReference type="PROSITE" id="PS50097"/>
    </source>
</evidence>
<dbReference type="Pfam" id="PF00415">
    <property type="entry name" value="RCC1"/>
    <property type="match status" value="6"/>
</dbReference>
<feature type="region of interest" description="Disordered" evidence="3">
    <location>
        <begin position="322"/>
        <end position="357"/>
    </location>
</feature>
<dbReference type="OMA" id="FKTMFEC"/>